<name>A0ABT7NG43_9BURK</name>
<feature type="domain" description="ABC-type transport auxiliary lipoprotein component" evidence="1">
    <location>
        <begin position="55"/>
        <end position="220"/>
    </location>
</feature>
<dbReference type="Pfam" id="PF03886">
    <property type="entry name" value="ABC_trans_aux"/>
    <property type="match status" value="1"/>
</dbReference>
<keyword evidence="3" id="KW-1185">Reference proteome</keyword>
<comment type="caution">
    <text evidence="2">The sequence shown here is derived from an EMBL/GenBank/DDBJ whole genome shotgun (WGS) entry which is preliminary data.</text>
</comment>
<dbReference type="PROSITE" id="PS51257">
    <property type="entry name" value="PROKAR_LIPOPROTEIN"/>
    <property type="match status" value="1"/>
</dbReference>
<dbReference type="SUPFAM" id="SSF159594">
    <property type="entry name" value="XCC0632-like"/>
    <property type="match status" value="1"/>
</dbReference>
<keyword evidence="2" id="KW-0449">Lipoprotein</keyword>
<protein>
    <submittedName>
        <fullName evidence="2">ABC-type transport auxiliary lipoprotein family protein</fullName>
    </submittedName>
</protein>
<dbReference type="Proteomes" id="UP001174908">
    <property type="component" value="Unassembled WGS sequence"/>
</dbReference>
<reference evidence="2" key="1">
    <citation type="submission" date="2023-06" db="EMBL/GenBank/DDBJ databases">
        <authorList>
            <person name="Jiang Y."/>
            <person name="Liu Q."/>
        </authorList>
    </citation>
    <scope>NUCLEOTIDE SEQUENCE</scope>
    <source>
        <strain evidence="2">CGMCC 1.12089</strain>
    </source>
</reference>
<dbReference type="InterPro" id="IPR005586">
    <property type="entry name" value="ABC_trans_aux"/>
</dbReference>
<accession>A0ABT7NG43</accession>
<proteinExistence type="predicted"/>
<evidence type="ECO:0000313" key="2">
    <source>
        <dbReference type="EMBL" id="MDM0046840.1"/>
    </source>
</evidence>
<organism evidence="2 3">
    <name type="scientific">Variovorax dokdonensis</name>
    <dbReference type="NCBI Taxonomy" id="344883"/>
    <lineage>
        <taxon>Bacteria</taxon>
        <taxon>Pseudomonadati</taxon>
        <taxon>Pseudomonadota</taxon>
        <taxon>Betaproteobacteria</taxon>
        <taxon>Burkholderiales</taxon>
        <taxon>Comamonadaceae</taxon>
        <taxon>Variovorax</taxon>
    </lineage>
</organism>
<sequence length="232" mass="24601">MRLLSHMQTRGVHAGTAALAVLAALLMSGCGALPDKPARATLYDFGAGPLAQASTTSPEPVAAPTLPPLLLAGVNAQPRLDGTQVLYRLGYGDANELRPYANARWSVAPTQLLGDRLRDVLSRRRVVLGSDEGANVARVDGRSPNTLYLTLDEFSQYFESTTSSFGLVRVRATLLSSSTSGDRVLGQRYFNVRQPAPTADAPGGVKALATASDQLVSQVAQWVDSIQAQPAR</sequence>
<dbReference type="RefSeq" id="WP_286661965.1">
    <property type="nucleotide sequence ID" value="NZ_JASZYV010000005.1"/>
</dbReference>
<dbReference type="EMBL" id="JASZYV010000005">
    <property type="protein sequence ID" value="MDM0046840.1"/>
    <property type="molecule type" value="Genomic_DNA"/>
</dbReference>
<gene>
    <name evidence="2" type="ORF">QTH91_20280</name>
</gene>
<dbReference type="Gene3D" id="3.40.50.10610">
    <property type="entry name" value="ABC-type transport auxiliary lipoprotein component"/>
    <property type="match status" value="1"/>
</dbReference>
<evidence type="ECO:0000313" key="3">
    <source>
        <dbReference type="Proteomes" id="UP001174908"/>
    </source>
</evidence>
<evidence type="ECO:0000259" key="1">
    <source>
        <dbReference type="Pfam" id="PF03886"/>
    </source>
</evidence>